<reference evidence="2" key="1">
    <citation type="submission" date="2020-06" db="EMBL/GenBank/DDBJ databases">
        <authorList>
            <person name="Onetto C."/>
        </authorList>
    </citation>
    <scope>NUCLEOTIDE SEQUENCE</scope>
</reference>
<comment type="caution">
    <text evidence="2">The sequence shown here is derived from an EMBL/GenBank/DDBJ whole genome shotgun (WGS) entry which is preliminary data.</text>
</comment>
<dbReference type="EMBL" id="CAINUL010000013">
    <property type="protein sequence ID" value="CAD0111561.1"/>
    <property type="molecule type" value="Genomic_DNA"/>
</dbReference>
<organism evidence="2 3">
    <name type="scientific">Aureobasidium uvarum</name>
    <dbReference type="NCBI Taxonomy" id="2773716"/>
    <lineage>
        <taxon>Eukaryota</taxon>
        <taxon>Fungi</taxon>
        <taxon>Dikarya</taxon>
        <taxon>Ascomycota</taxon>
        <taxon>Pezizomycotina</taxon>
        <taxon>Dothideomycetes</taxon>
        <taxon>Dothideomycetidae</taxon>
        <taxon>Dothideales</taxon>
        <taxon>Saccotheciaceae</taxon>
        <taxon>Aureobasidium</taxon>
    </lineage>
</organism>
<protein>
    <submittedName>
        <fullName evidence="2">Uncharacterized protein</fullName>
    </submittedName>
</protein>
<dbReference type="AlphaFoldDB" id="A0A9N8KGN4"/>
<evidence type="ECO:0000256" key="1">
    <source>
        <dbReference type="SAM" id="MobiDB-lite"/>
    </source>
</evidence>
<name>A0A9N8KGN4_9PEZI</name>
<accession>A0A9N8KGN4</accession>
<evidence type="ECO:0000313" key="2">
    <source>
        <dbReference type="EMBL" id="CAD0111561.1"/>
    </source>
</evidence>
<keyword evidence="3" id="KW-1185">Reference proteome</keyword>
<feature type="compositionally biased region" description="Basic and acidic residues" evidence="1">
    <location>
        <begin position="43"/>
        <end position="55"/>
    </location>
</feature>
<dbReference type="OrthoDB" id="6077919at2759"/>
<proteinExistence type="predicted"/>
<gene>
    <name evidence="2" type="ORF">AWRI4620_LOCUS5816</name>
</gene>
<sequence>MSNELDRESLEYLLGYPEMPPGFLAPMAIKQEPGAEDPAPVPIKREPSPDEQHIKPEDAAIKAEEAEIKQEMATLDHLVNT</sequence>
<feature type="region of interest" description="Disordered" evidence="1">
    <location>
        <begin position="32"/>
        <end position="55"/>
    </location>
</feature>
<evidence type="ECO:0000313" key="3">
    <source>
        <dbReference type="Proteomes" id="UP000745764"/>
    </source>
</evidence>
<dbReference type="Proteomes" id="UP000745764">
    <property type="component" value="Unassembled WGS sequence"/>
</dbReference>